<dbReference type="AlphaFoldDB" id="A0AAV7I3D9"/>
<dbReference type="Proteomes" id="UP000826195">
    <property type="component" value="Unassembled WGS sequence"/>
</dbReference>
<organism evidence="2 3">
    <name type="scientific">Cotesia glomerata</name>
    <name type="common">Lepidopteran parasitic wasp</name>
    <name type="synonym">Apanteles glomeratus</name>
    <dbReference type="NCBI Taxonomy" id="32391"/>
    <lineage>
        <taxon>Eukaryota</taxon>
        <taxon>Metazoa</taxon>
        <taxon>Ecdysozoa</taxon>
        <taxon>Arthropoda</taxon>
        <taxon>Hexapoda</taxon>
        <taxon>Insecta</taxon>
        <taxon>Pterygota</taxon>
        <taxon>Neoptera</taxon>
        <taxon>Endopterygota</taxon>
        <taxon>Hymenoptera</taxon>
        <taxon>Apocrita</taxon>
        <taxon>Ichneumonoidea</taxon>
        <taxon>Braconidae</taxon>
        <taxon>Microgastrinae</taxon>
        <taxon>Cotesia</taxon>
    </lineage>
</organism>
<keyword evidence="3" id="KW-1185">Reference proteome</keyword>
<evidence type="ECO:0000313" key="3">
    <source>
        <dbReference type="Proteomes" id="UP000826195"/>
    </source>
</evidence>
<feature type="compositionally biased region" description="Basic and acidic residues" evidence="1">
    <location>
        <begin position="96"/>
        <end position="111"/>
    </location>
</feature>
<dbReference type="EMBL" id="JAHXZJ010002609">
    <property type="protein sequence ID" value="KAH0540956.1"/>
    <property type="molecule type" value="Genomic_DNA"/>
</dbReference>
<feature type="region of interest" description="Disordered" evidence="1">
    <location>
        <begin position="89"/>
        <end position="111"/>
    </location>
</feature>
<gene>
    <name evidence="2" type="ORF">KQX54_020657</name>
</gene>
<name>A0AAV7I3D9_COTGL</name>
<evidence type="ECO:0000256" key="1">
    <source>
        <dbReference type="SAM" id="MobiDB-lite"/>
    </source>
</evidence>
<sequence length="111" mass="12512">MDLAKYNFEKTSDGHSRWSDFERTRLCSRAGWSRYPSGAECISVGLLSTTLGFSSIMPSKPWMGLLYPFRVSQFSTVESSCERRKVGVMPLSATKKTGDSREVGKRSQDHH</sequence>
<protein>
    <submittedName>
        <fullName evidence="2">Uncharacterized protein</fullName>
    </submittedName>
</protein>
<proteinExistence type="predicted"/>
<evidence type="ECO:0000313" key="2">
    <source>
        <dbReference type="EMBL" id="KAH0540956.1"/>
    </source>
</evidence>
<reference evidence="2 3" key="1">
    <citation type="journal article" date="2021" name="J. Hered.">
        <title>A chromosome-level genome assembly of the parasitoid wasp, Cotesia glomerata (Hymenoptera: Braconidae).</title>
        <authorList>
            <person name="Pinto B.J."/>
            <person name="Weis J.J."/>
            <person name="Gamble T."/>
            <person name="Ode P.J."/>
            <person name="Paul R."/>
            <person name="Zaspel J.M."/>
        </authorList>
    </citation>
    <scope>NUCLEOTIDE SEQUENCE [LARGE SCALE GENOMIC DNA]</scope>
    <source>
        <strain evidence="2">CgM1</strain>
    </source>
</reference>
<accession>A0AAV7I3D9</accession>
<comment type="caution">
    <text evidence="2">The sequence shown here is derived from an EMBL/GenBank/DDBJ whole genome shotgun (WGS) entry which is preliminary data.</text>
</comment>